<dbReference type="PANTHER" id="PTHR10697">
    <property type="entry name" value="MAMMALIAN EPENDYMIN-RELATED PROTEIN 1"/>
    <property type="match status" value="1"/>
</dbReference>
<feature type="signal peptide" evidence="1">
    <location>
        <begin position="1"/>
        <end position="19"/>
    </location>
</feature>
<evidence type="ECO:0000256" key="1">
    <source>
        <dbReference type="SAM" id="SignalP"/>
    </source>
</evidence>
<dbReference type="EMBL" id="JACVVK020000168">
    <property type="protein sequence ID" value="KAK7487193.1"/>
    <property type="molecule type" value="Genomic_DNA"/>
</dbReference>
<name>A0ABD0KJ20_9CAEN</name>
<organism evidence="2 3">
    <name type="scientific">Batillaria attramentaria</name>
    <dbReference type="NCBI Taxonomy" id="370345"/>
    <lineage>
        <taxon>Eukaryota</taxon>
        <taxon>Metazoa</taxon>
        <taxon>Spiralia</taxon>
        <taxon>Lophotrochozoa</taxon>
        <taxon>Mollusca</taxon>
        <taxon>Gastropoda</taxon>
        <taxon>Caenogastropoda</taxon>
        <taxon>Sorbeoconcha</taxon>
        <taxon>Cerithioidea</taxon>
        <taxon>Batillariidae</taxon>
        <taxon>Batillaria</taxon>
    </lineage>
</organism>
<gene>
    <name evidence="2" type="ORF">BaRGS_00021545</name>
</gene>
<dbReference type="AlphaFoldDB" id="A0ABD0KJ20"/>
<sequence length="181" mass="19863">MKILSLCAVLVAVCGSVNSQQCCTPDQWQGWQYTIIGTASGGVAMSTKESSMIYYDYTNARLAVFINVTQSNMDMKRMLILQLTDSSGMRMQYTLDIVNRGCQKMTLSEAMTKACVPDYAGEPMFFTYGAGPETLQAKGWDFKVMETEDDLEAMVAVTEDLCIPIAEDMVGTLTSKDNGSS</sequence>
<feature type="chain" id="PRO_5044847294" evidence="1">
    <location>
        <begin position="20"/>
        <end position="181"/>
    </location>
</feature>
<protein>
    <submittedName>
        <fullName evidence="2">Uncharacterized protein</fullName>
    </submittedName>
</protein>
<keyword evidence="1" id="KW-0732">Signal</keyword>
<evidence type="ECO:0000313" key="2">
    <source>
        <dbReference type="EMBL" id="KAK7487193.1"/>
    </source>
</evidence>
<proteinExistence type="predicted"/>
<keyword evidence="3" id="KW-1185">Reference proteome</keyword>
<dbReference type="PANTHER" id="PTHR10697:SF13">
    <property type="entry name" value="RICIN B LECTIN DOMAIN-CONTAINING PROTEIN"/>
    <property type="match status" value="1"/>
</dbReference>
<comment type="caution">
    <text evidence="2">The sequence shown here is derived from an EMBL/GenBank/DDBJ whole genome shotgun (WGS) entry which is preliminary data.</text>
</comment>
<accession>A0ABD0KJ20</accession>
<evidence type="ECO:0000313" key="3">
    <source>
        <dbReference type="Proteomes" id="UP001519460"/>
    </source>
</evidence>
<dbReference type="InterPro" id="IPR001299">
    <property type="entry name" value="Ependymin"/>
</dbReference>
<dbReference type="Proteomes" id="UP001519460">
    <property type="component" value="Unassembled WGS sequence"/>
</dbReference>
<reference evidence="2 3" key="1">
    <citation type="journal article" date="2023" name="Sci. Data">
        <title>Genome assembly of the Korean intertidal mud-creeper Batillaria attramentaria.</title>
        <authorList>
            <person name="Patra A.K."/>
            <person name="Ho P.T."/>
            <person name="Jun S."/>
            <person name="Lee S.J."/>
            <person name="Kim Y."/>
            <person name="Won Y.J."/>
        </authorList>
    </citation>
    <scope>NUCLEOTIDE SEQUENCE [LARGE SCALE GENOMIC DNA]</scope>
    <source>
        <strain evidence="2">Wonlab-2016</strain>
    </source>
</reference>